<accession>A0A4S4K9G6</accession>
<sequence length="643" mass="70990">MSKREASMFAAQGVDVDAPRAKRHKASASSPTVAKEDVGAMNGNGGEEVVKMEDVQDEPVVVKEKGLKLWQTIKDAVNKEGRALSVDFLRLPSKRQYPDYYEQIKRPIALDDIKKELEAGGYATFDEVRQDFEQCFKNAKRYNIKESQIWKDAKHLHKLVEKTDDDGRVLSGEFMELPNKKAWPQYYKLIKRPQCFENIFKHLKRKEYHNPLDFANDVELVFSNALEFNQEHTQIWEDTVLLRDYFRTLMSDLPPPYSIPAYASPDHSTKIKFKMPSASLPAMGSTAPNLPPKSGGSPGTEASPTLRVPIPSPAPNATLALAPLSQTQSFMSVMSPPAAGTPPTAAASSTILSPLVHAVSTPNLGYAAPAAASSAIGPQLSSFSQQAYAAAARRYAGAGQQLSTVASTSASTLPNTNNINPSRTITQAPPIPPVHQIPAPQLSRAPTQTFVQASKSPTPDFQNRRQLRYVSVITKPFGRRLDLAHRDGVKTWAVRLGAGETSIHVGDVKFLAHDEDDESGDEEERRDKQKDQEAERHEEEEEEEDPPQQEKPKRGRGRPRKKPRSGKVASESPKASKGKTVAKAAIALHEEEVQVKLNGTLIDPLEDQEGEWEVDLAIGLNVLEVGEKDGIIWRVHLERIAST</sequence>
<keyword evidence="2" id="KW-0677">Repeat</keyword>
<evidence type="ECO:0000313" key="11">
    <source>
        <dbReference type="EMBL" id="THG94578.1"/>
    </source>
</evidence>
<evidence type="ECO:0000256" key="9">
    <source>
        <dbReference type="SAM" id="MobiDB-lite"/>
    </source>
</evidence>
<evidence type="ECO:0000256" key="8">
    <source>
        <dbReference type="PROSITE-ProRule" id="PRU00035"/>
    </source>
</evidence>
<proteinExistence type="predicted"/>
<dbReference type="Pfam" id="PF00439">
    <property type="entry name" value="Bromodomain"/>
    <property type="match status" value="2"/>
</dbReference>
<evidence type="ECO:0000256" key="3">
    <source>
        <dbReference type="ARBA" id="ARBA00022853"/>
    </source>
</evidence>
<comment type="subcellular location">
    <subcellularLocation>
        <location evidence="1">Nucleus</location>
    </subcellularLocation>
</comment>
<keyword evidence="6" id="KW-0804">Transcription</keyword>
<evidence type="ECO:0000256" key="4">
    <source>
        <dbReference type="ARBA" id="ARBA00023015"/>
    </source>
</evidence>
<keyword evidence="5 8" id="KW-0103">Bromodomain</keyword>
<evidence type="ECO:0000313" key="12">
    <source>
        <dbReference type="Proteomes" id="UP000309038"/>
    </source>
</evidence>
<gene>
    <name evidence="11" type="ORF">EW026_g6921</name>
</gene>
<dbReference type="GO" id="GO:0003682">
    <property type="term" value="F:chromatin binding"/>
    <property type="evidence" value="ECO:0007669"/>
    <property type="project" value="TreeGrafter"/>
</dbReference>
<dbReference type="EMBL" id="SGPJ01000426">
    <property type="protein sequence ID" value="THG94578.1"/>
    <property type="molecule type" value="Genomic_DNA"/>
</dbReference>
<feature type="region of interest" description="Disordered" evidence="9">
    <location>
        <begin position="507"/>
        <end position="580"/>
    </location>
</feature>
<dbReference type="SMART" id="SM00297">
    <property type="entry name" value="BROMO"/>
    <property type="match status" value="2"/>
</dbReference>
<evidence type="ECO:0000256" key="2">
    <source>
        <dbReference type="ARBA" id="ARBA00022737"/>
    </source>
</evidence>
<feature type="region of interest" description="Disordered" evidence="9">
    <location>
        <begin position="409"/>
        <end position="431"/>
    </location>
</feature>
<evidence type="ECO:0000256" key="6">
    <source>
        <dbReference type="ARBA" id="ARBA00023163"/>
    </source>
</evidence>
<protein>
    <recommendedName>
        <fullName evidence="10">Bromo domain-containing protein</fullName>
    </recommendedName>
</protein>
<feature type="compositionally biased region" description="Acidic residues" evidence="9">
    <location>
        <begin position="538"/>
        <end position="547"/>
    </location>
</feature>
<dbReference type="InterPro" id="IPR036427">
    <property type="entry name" value="Bromodomain-like_sf"/>
</dbReference>
<feature type="domain" description="Bromo" evidence="10">
    <location>
        <begin position="80"/>
        <end position="150"/>
    </location>
</feature>
<name>A0A4S4K9G6_9APHY</name>
<feature type="compositionally biased region" description="Polar residues" evidence="9">
    <location>
        <begin position="413"/>
        <end position="426"/>
    </location>
</feature>
<keyword evidence="3" id="KW-0156">Chromatin regulator</keyword>
<keyword evidence="12" id="KW-1185">Reference proteome</keyword>
<dbReference type="GO" id="GO:0016586">
    <property type="term" value="C:RSC-type complex"/>
    <property type="evidence" value="ECO:0007669"/>
    <property type="project" value="InterPro"/>
</dbReference>
<dbReference type="GO" id="GO:0006338">
    <property type="term" value="P:chromatin remodeling"/>
    <property type="evidence" value="ECO:0007669"/>
    <property type="project" value="InterPro"/>
</dbReference>
<dbReference type="SUPFAM" id="SSF47370">
    <property type="entry name" value="Bromodomain"/>
    <property type="match status" value="2"/>
</dbReference>
<evidence type="ECO:0000256" key="7">
    <source>
        <dbReference type="ARBA" id="ARBA00023242"/>
    </source>
</evidence>
<dbReference type="CDD" id="cd04369">
    <property type="entry name" value="Bromodomain"/>
    <property type="match status" value="1"/>
</dbReference>
<keyword evidence="7" id="KW-0539">Nucleus</keyword>
<dbReference type="PRINTS" id="PR00503">
    <property type="entry name" value="BROMODOMAIN"/>
</dbReference>
<dbReference type="PANTHER" id="PTHR16062:SF19">
    <property type="entry name" value="PROTEIN POLYBROMO-1"/>
    <property type="match status" value="1"/>
</dbReference>
<dbReference type="Proteomes" id="UP000309038">
    <property type="component" value="Unassembled WGS sequence"/>
</dbReference>
<feature type="compositionally biased region" description="Basic residues" evidence="9">
    <location>
        <begin position="553"/>
        <end position="565"/>
    </location>
</feature>
<evidence type="ECO:0000256" key="1">
    <source>
        <dbReference type="ARBA" id="ARBA00004123"/>
    </source>
</evidence>
<dbReference type="InterPro" id="IPR037382">
    <property type="entry name" value="Rsc/polybromo"/>
</dbReference>
<feature type="domain" description="Bromo" evidence="10">
    <location>
        <begin position="166"/>
        <end position="236"/>
    </location>
</feature>
<comment type="caution">
    <text evidence="11">The sequence shown here is derived from an EMBL/GenBank/DDBJ whole genome shotgun (WGS) entry which is preliminary data.</text>
</comment>
<dbReference type="PANTHER" id="PTHR16062">
    <property type="entry name" value="SWI/SNF-RELATED"/>
    <property type="match status" value="1"/>
</dbReference>
<dbReference type="Gene3D" id="1.20.920.10">
    <property type="entry name" value="Bromodomain-like"/>
    <property type="match status" value="2"/>
</dbReference>
<evidence type="ECO:0000259" key="10">
    <source>
        <dbReference type="PROSITE" id="PS50014"/>
    </source>
</evidence>
<dbReference type="GO" id="GO:0006368">
    <property type="term" value="P:transcription elongation by RNA polymerase II"/>
    <property type="evidence" value="ECO:0007669"/>
    <property type="project" value="TreeGrafter"/>
</dbReference>
<reference evidence="11 12" key="1">
    <citation type="submission" date="2019-02" db="EMBL/GenBank/DDBJ databases">
        <title>Genome sequencing of the rare red list fungi Phlebia centrifuga.</title>
        <authorList>
            <person name="Buettner E."/>
            <person name="Kellner H."/>
        </authorList>
    </citation>
    <scope>NUCLEOTIDE SEQUENCE [LARGE SCALE GENOMIC DNA]</scope>
    <source>
        <strain evidence="11 12">DSM 108282</strain>
    </source>
</reference>
<dbReference type="InterPro" id="IPR001487">
    <property type="entry name" value="Bromodomain"/>
</dbReference>
<feature type="compositionally biased region" description="Basic and acidic residues" evidence="9">
    <location>
        <begin position="523"/>
        <end position="537"/>
    </location>
</feature>
<keyword evidence="4" id="KW-0805">Transcription regulation</keyword>
<feature type="region of interest" description="Disordered" evidence="9">
    <location>
        <begin position="282"/>
        <end position="312"/>
    </location>
</feature>
<evidence type="ECO:0000256" key="5">
    <source>
        <dbReference type="ARBA" id="ARBA00023117"/>
    </source>
</evidence>
<dbReference type="AlphaFoldDB" id="A0A4S4K9G6"/>
<dbReference type="PROSITE" id="PS50014">
    <property type="entry name" value="BROMODOMAIN_2"/>
    <property type="match status" value="2"/>
</dbReference>
<feature type="region of interest" description="Disordered" evidence="9">
    <location>
        <begin position="1"/>
        <end position="45"/>
    </location>
</feature>
<organism evidence="11 12">
    <name type="scientific">Hermanssonia centrifuga</name>
    <dbReference type="NCBI Taxonomy" id="98765"/>
    <lineage>
        <taxon>Eukaryota</taxon>
        <taxon>Fungi</taxon>
        <taxon>Dikarya</taxon>
        <taxon>Basidiomycota</taxon>
        <taxon>Agaricomycotina</taxon>
        <taxon>Agaricomycetes</taxon>
        <taxon>Polyporales</taxon>
        <taxon>Meruliaceae</taxon>
        <taxon>Hermanssonia</taxon>
    </lineage>
</organism>